<evidence type="ECO:0000313" key="5">
    <source>
        <dbReference type="Proteomes" id="UP001189429"/>
    </source>
</evidence>
<keyword evidence="1" id="KW-0175">Coiled coil</keyword>
<dbReference type="InterPro" id="IPR042201">
    <property type="entry name" value="FH2_Formin_sf"/>
</dbReference>
<dbReference type="PROSITE" id="PS51444">
    <property type="entry name" value="FH2"/>
    <property type="match status" value="1"/>
</dbReference>
<evidence type="ECO:0000313" key="4">
    <source>
        <dbReference type="EMBL" id="CAK0840346.1"/>
    </source>
</evidence>
<dbReference type="InterPro" id="IPR015425">
    <property type="entry name" value="FH2_Formin"/>
</dbReference>
<organism evidence="4 5">
    <name type="scientific">Prorocentrum cordatum</name>
    <dbReference type="NCBI Taxonomy" id="2364126"/>
    <lineage>
        <taxon>Eukaryota</taxon>
        <taxon>Sar</taxon>
        <taxon>Alveolata</taxon>
        <taxon>Dinophyceae</taxon>
        <taxon>Prorocentrales</taxon>
        <taxon>Prorocentraceae</taxon>
        <taxon>Prorocentrum</taxon>
    </lineage>
</organism>
<dbReference type="Gene3D" id="1.20.58.2220">
    <property type="entry name" value="Formin, FH2 domain"/>
    <property type="match status" value="1"/>
</dbReference>
<evidence type="ECO:0000256" key="2">
    <source>
        <dbReference type="SAM" id="MobiDB-lite"/>
    </source>
</evidence>
<feature type="compositionally biased region" description="Polar residues" evidence="2">
    <location>
        <begin position="145"/>
        <end position="154"/>
    </location>
</feature>
<evidence type="ECO:0000256" key="1">
    <source>
        <dbReference type="SAM" id="Coils"/>
    </source>
</evidence>
<name>A0ABN9T5N5_9DINO</name>
<feature type="compositionally biased region" description="Basic and acidic residues" evidence="2">
    <location>
        <begin position="129"/>
        <end position="141"/>
    </location>
</feature>
<gene>
    <name evidence="4" type="ORF">PCOR1329_LOCUS35809</name>
</gene>
<feature type="domain" description="FH2" evidence="3">
    <location>
        <begin position="1"/>
        <end position="140"/>
    </location>
</feature>
<dbReference type="Proteomes" id="UP001189429">
    <property type="component" value="Unassembled WGS sequence"/>
</dbReference>
<accession>A0ABN9T5N5</accession>
<keyword evidence="5" id="KW-1185">Reference proteome</keyword>
<proteinExistence type="predicted"/>
<feature type="region of interest" description="Disordered" evidence="2">
    <location>
        <begin position="120"/>
        <end position="154"/>
    </location>
</feature>
<sequence>MRILRCKWGIIRRAARAPQQVFTSSGYFGKDPGGGTVQVVKYVKPVEGDPKVKDDNFNSKMEDFATQAQEKIAGLKEQVTQVADLTKQCCDMFEKPKTPSGEFLAKFALFRKHMEEARRENLLAKAKKEKAEKKRAEKEQPAEEGQQQNRGGPL</sequence>
<feature type="coiled-coil region" evidence="1">
    <location>
        <begin position="58"/>
        <end position="85"/>
    </location>
</feature>
<reference evidence="4" key="1">
    <citation type="submission" date="2023-10" db="EMBL/GenBank/DDBJ databases">
        <authorList>
            <person name="Chen Y."/>
            <person name="Shah S."/>
            <person name="Dougan E. K."/>
            <person name="Thang M."/>
            <person name="Chan C."/>
        </authorList>
    </citation>
    <scope>NUCLEOTIDE SEQUENCE [LARGE SCALE GENOMIC DNA]</scope>
</reference>
<dbReference type="EMBL" id="CAUYUJ010014371">
    <property type="protein sequence ID" value="CAK0840346.1"/>
    <property type="molecule type" value="Genomic_DNA"/>
</dbReference>
<protein>
    <recommendedName>
        <fullName evidence="3">FH2 domain-containing protein</fullName>
    </recommendedName>
</protein>
<comment type="caution">
    <text evidence="4">The sequence shown here is derived from an EMBL/GenBank/DDBJ whole genome shotgun (WGS) entry which is preliminary data.</text>
</comment>
<dbReference type="SUPFAM" id="SSF101447">
    <property type="entry name" value="Formin homology 2 domain (FH2 domain)"/>
    <property type="match status" value="1"/>
</dbReference>
<evidence type="ECO:0000259" key="3">
    <source>
        <dbReference type="PROSITE" id="PS51444"/>
    </source>
</evidence>